<organism evidence="2 3">
    <name type="scientific">Caballeronia sordidicola</name>
    <name type="common">Burkholderia sordidicola</name>
    <dbReference type="NCBI Taxonomy" id="196367"/>
    <lineage>
        <taxon>Bacteria</taxon>
        <taxon>Pseudomonadati</taxon>
        <taxon>Pseudomonadota</taxon>
        <taxon>Betaproteobacteria</taxon>
        <taxon>Burkholderiales</taxon>
        <taxon>Burkholderiaceae</taxon>
        <taxon>Caballeronia</taxon>
    </lineage>
</organism>
<gene>
    <name evidence="2" type="ORF">PAMC26510_20725</name>
</gene>
<dbReference type="Proteomes" id="UP000194546">
    <property type="component" value="Unassembled WGS sequence"/>
</dbReference>
<dbReference type="EMBL" id="NBTY01000103">
    <property type="protein sequence ID" value="OTP72865.1"/>
    <property type="molecule type" value="Genomic_DNA"/>
</dbReference>
<evidence type="ECO:0000256" key="1">
    <source>
        <dbReference type="SAM" id="MobiDB-lite"/>
    </source>
</evidence>
<sequence>MSQDQDDKQADNQRAHPVDMHQAKHEDSANARPATDVFAAMDDYMNSTEAPELDLESFPGSTPGVMPDSHAAPDREASAASRPIPGATSPANPAELFPNTGSMALSQIPKERRPRPSTVCEVCPASLWTASPHDVQCWCRIMHFTSWSTNAPYQRIACDGIAIASEQA</sequence>
<protein>
    <submittedName>
        <fullName evidence="2">IncP-type relaxosome stabilization protein TraH</fullName>
    </submittedName>
</protein>
<comment type="caution">
    <text evidence="2">The sequence shown here is derived from an EMBL/GenBank/DDBJ whole genome shotgun (WGS) entry which is preliminary data.</text>
</comment>
<reference evidence="2 3" key="1">
    <citation type="submission" date="2017-03" db="EMBL/GenBank/DDBJ databases">
        <title>Genome analysis of strain PAMC 26510.</title>
        <authorList>
            <person name="Oh H.-M."/>
            <person name="Yang J.-A."/>
        </authorList>
    </citation>
    <scope>NUCLEOTIDE SEQUENCE [LARGE SCALE GENOMIC DNA]</scope>
    <source>
        <strain evidence="2 3">PAMC 26510</strain>
    </source>
</reference>
<accession>A0A242MNH0</accession>
<feature type="region of interest" description="Disordered" evidence="1">
    <location>
        <begin position="1"/>
        <end position="101"/>
    </location>
</feature>
<evidence type="ECO:0000313" key="2">
    <source>
        <dbReference type="EMBL" id="OTP72865.1"/>
    </source>
</evidence>
<name>A0A242MNH0_CABSO</name>
<evidence type="ECO:0000313" key="3">
    <source>
        <dbReference type="Proteomes" id="UP000194546"/>
    </source>
</evidence>
<proteinExistence type="predicted"/>
<dbReference type="AlphaFoldDB" id="A0A242MNH0"/>
<feature type="compositionally biased region" description="Basic and acidic residues" evidence="1">
    <location>
        <begin position="1"/>
        <end position="29"/>
    </location>
</feature>